<dbReference type="PRINTS" id="PR00625">
    <property type="entry name" value="JDOMAIN"/>
</dbReference>
<feature type="domain" description="J" evidence="1">
    <location>
        <begin position="192"/>
        <end position="257"/>
    </location>
</feature>
<proteinExistence type="predicted"/>
<dbReference type="AlphaFoldDB" id="A0A5B8MJ32"/>
<sequence>MRRSSLRGSAARGRPIDALPRCVVRSSSVALGGKRAPRLDCATRASSGGNSYEVESHSGLDNEAYEQFPNVMPYTVKSAAWSAKRKRMRSMEAQAWKEEMESLKSQWTGQNGAGGLGEGAGESGPGGAGVGMDDWHWCDHAEALRNWEEERRSWASNRDRAFRVAQQRLNSYRASQPRKPTLPDYGDPDPNGFYSVLGIPCHASAEELKTAFRAKAKDLHPDVAGDTAEADGKMKTLLRAYAVLKDPASRTMYDRNVRF</sequence>
<dbReference type="InterPro" id="IPR036869">
    <property type="entry name" value="J_dom_sf"/>
</dbReference>
<dbReference type="STRING" id="1764295.A0A5B8MJ32"/>
<gene>
    <name evidence="3" type="ORF">A3770_03p21930</name>
    <name evidence="2" type="ORF">CPRI1469_LOCUS6671</name>
</gene>
<dbReference type="Gene3D" id="1.10.287.110">
    <property type="entry name" value="DnaJ domain"/>
    <property type="match status" value="1"/>
</dbReference>
<organism evidence="3 4">
    <name type="scientific">Chloropicon primus</name>
    <dbReference type="NCBI Taxonomy" id="1764295"/>
    <lineage>
        <taxon>Eukaryota</taxon>
        <taxon>Viridiplantae</taxon>
        <taxon>Chlorophyta</taxon>
        <taxon>Chloropicophyceae</taxon>
        <taxon>Chloropicales</taxon>
        <taxon>Chloropicaceae</taxon>
        <taxon>Chloropicon</taxon>
    </lineage>
</organism>
<dbReference type="PANTHER" id="PTHR44825">
    <property type="match status" value="1"/>
</dbReference>
<dbReference type="Proteomes" id="UP000316726">
    <property type="component" value="Chromosome 3"/>
</dbReference>
<dbReference type="SUPFAM" id="SSF46565">
    <property type="entry name" value="Chaperone J-domain"/>
    <property type="match status" value="1"/>
</dbReference>
<reference evidence="2" key="2">
    <citation type="submission" date="2021-01" db="EMBL/GenBank/DDBJ databases">
        <authorList>
            <person name="Corre E."/>
            <person name="Pelletier E."/>
            <person name="Niang G."/>
            <person name="Scheremetjew M."/>
            <person name="Finn R."/>
            <person name="Kale V."/>
            <person name="Holt S."/>
            <person name="Cochrane G."/>
            <person name="Meng A."/>
            <person name="Brown T."/>
            <person name="Cohen L."/>
        </authorList>
    </citation>
    <scope>NUCLEOTIDE SEQUENCE</scope>
    <source>
        <strain evidence="2">CCMP1205</strain>
    </source>
</reference>
<accession>A0A5B8MJ32</accession>
<name>A0A5B8MJ32_9CHLO</name>
<dbReference type="SMART" id="SM00271">
    <property type="entry name" value="DnaJ"/>
    <property type="match status" value="1"/>
</dbReference>
<evidence type="ECO:0000313" key="2">
    <source>
        <dbReference type="EMBL" id="CAD9717808.1"/>
    </source>
</evidence>
<evidence type="ECO:0000313" key="3">
    <source>
        <dbReference type="EMBL" id="QDZ19675.1"/>
    </source>
</evidence>
<reference evidence="3 4" key="1">
    <citation type="submission" date="2018-07" db="EMBL/GenBank/DDBJ databases">
        <title>The complete nuclear genome of the prasinophyte Chloropicon primus (CCMP1205).</title>
        <authorList>
            <person name="Pombert J.-F."/>
            <person name="Otis C."/>
            <person name="Turmel M."/>
            <person name="Lemieux C."/>
        </authorList>
    </citation>
    <scope>NUCLEOTIDE SEQUENCE [LARGE SCALE GENOMIC DNA]</scope>
    <source>
        <strain evidence="3 4">CCMP1205</strain>
    </source>
</reference>
<dbReference type="CDD" id="cd06257">
    <property type="entry name" value="DnaJ"/>
    <property type="match status" value="1"/>
</dbReference>
<dbReference type="InterPro" id="IPR001623">
    <property type="entry name" value="DnaJ_domain"/>
</dbReference>
<dbReference type="EMBL" id="CP031036">
    <property type="protein sequence ID" value="QDZ19675.1"/>
    <property type="molecule type" value="Genomic_DNA"/>
</dbReference>
<protein>
    <recommendedName>
        <fullName evidence="1">J domain-containing protein</fullName>
    </recommendedName>
</protein>
<dbReference type="PROSITE" id="PS50076">
    <property type="entry name" value="DNAJ_2"/>
    <property type="match status" value="1"/>
</dbReference>
<dbReference type="InterPro" id="IPR052763">
    <property type="entry name" value="DnaJ_C4"/>
</dbReference>
<dbReference type="OrthoDB" id="537700at2759"/>
<evidence type="ECO:0000259" key="1">
    <source>
        <dbReference type="PROSITE" id="PS50076"/>
    </source>
</evidence>
<dbReference type="Pfam" id="PF00226">
    <property type="entry name" value="DnaJ"/>
    <property type="match status" value="1"/>
</dbReference>
<keyword evidence="4" id="KW-1185">Reference proteome</keyword>
<dbReference type="EMBL" id="HBHL01009973">
    <property type="protein sequence ID" value="CAD9717808.1"/>
    <property type="molecule type" value="Transcribed_RNA"/>
</dbReference>
<dbReference type="PANTHER" id="PTHR44825:SF1">
    <property type="entry name" value="DNAJ HOMOLOG SUBFAMILY C MEMBER 4"/>
    <property type="match status" value="1"/>
</dbReference>
<evidence type="ECO:0000313" key="4">
    <source>
        <dbReference type="Proteomes" id="UP000316726"/>
    </source>
</evidence>